<dbReference type="InterPro" id="IPR037069">
    <property type="entry name" value="AcylCoA_DH/ox_N_sf"/>
</dbReference>
<dbReference type="Pfam" id="PF02771">
    <property type="entry name" value="Acyl-CoA_dh_N"/>
    <property type="match status" value="1"/>
</dbReference>
<comment type="similarity">
    <text evidence="2 6">Belongs to the acyl-CoA dehydrogenase family.</text>
</comment>
<organism evidence="10 11">
    <name type="scientific">Caenibius tardaugens NBRC 16725</name>
    <dbReference type="NCBI Taxonomy" id="1219035"/>
    <lineage>
        <taxon>Bacteria</taxon>
        <taxon>Pseudomonadati</taxon>
        <taxon>Pseudomonadota</taxon>
        <taxon>Alphaproteobacteria</taxon>
        <taxon>Sphingomonadales</taxon>
        <taxon>Erythrobacteraceae</taxon>
        <taxon>Caenibius</taxon>
    </lineage>
</organism>
<dbReference type="KEGG" id="ntd:EGO55_13585"/>
<evidence type="ECO:0000256" key="6">
    <source>
        <dbReference type="RuleBase" id="RU362125"/>
    </source>
</evidence>
<feature type="domain" description="Acyl-CoA dehydrogenase/oxidase C-terminal" evidence="7">
    <location>
        <begin position="235"/>
        <end position="389"/>
    </location>
</feature>
<evidence type="ECO:0000256" key="1">
    <source>
        <dbReference type="ARBA" id="ARBA00001974"/>
    </source>
</evidence>
<dbReference type="InterPro" id="IPR052161">
    <property type="entry name" value="Mycobact_Acyl-CoA_DH"/>
</dbReference>
<gene>
    <name evidence="10" type="ORF">NT2_05_04650</name>
</gene>
<evidence type="ECO:0000313" key="11">
    <source>
        <dbReference type="Proteomes" id="UP000016568"/>
    </source>
</evidence>
<proteinExistence type="inferred from homology"/>
<dbReference type="Proteomes" id="UP000016568">
    <property type="component" value="Unassembled WGS sequence"/>
</dbReference>
<dbReference type="Pfam" id="PF00441">
    <property type="entry name" value="Acyl-CoA_dh_1"/>
    <property type="match status" value="1"/>
</dbReference>
<dbReference type="AlphaFoldDB" id="U2ZVZ2"/>
<dbReference type="Pfam" id="PF02770">
    <property type="entry name" value="Acyl-CoA_dh_M"/>
    <property type="match status" value="1"/>
</dbReference>
<evidence type="ECO:0000256" key="2">
    <source>
        <dbReference type="ARBA" id="ARBA00009347"/>
    </source>
</evidence>
<dbReference type="PANTHER" id="PTHR43292">
    <property type="entry name" value="ACYL-COA DEHYDROGENASE"/>
    <property type="match status" value="1"/>
</dbReference>
<dbReference type="Gene3D" id="1.20.140.10">
    <property type="entry name" value="Butyryl-CoA Dehydrogenase, subunit A, domain 3"/>
    <property type="match status" value="1"/>
</dbReference>
<keyword evidence="11" id="KW-1185">Reference proteome</keyword>
<dbReference type="InterPro" id="IPR009100">
    <property type="entry name" value="AcylCoA_DH/oxidase_NM_dom_sf"/>
</dbReference>
<evidence type="ECO:0000259" key="8">
    <source>
        <dbReference type="Pfam" id="PF02770"/>
    </source>
</evidence>
<name>U2ZVZ2_9SPHN</name>
<dbReference type="PANTHER" id="PTHR43292:SF3">
    <property type="entry name" value="ACYL-COA DEHYDROGENASE FADE29"/>
    <property type="match status" value="1"/>
</dbReference>
<dbReference type="GO" id="GO:0005886">
    <property type="term" value="C:plasma membrane"/>
    <property type="evidence" value="ECO:0007669"/>
    <property type="project" value="TreeGrafter"/>
</dbReference>
<dbReference type="SUPFAM" id="SSF47203">
    <property type="entry name" value="Acyl-CoA dehydrogenase C-terminal domain-like"/>
    <property type="match status" value="1"/>
</dbReference>
<dbReference type="InterPro" id="IPR009075">
    <property type="entry name" value="AcylCo_DH/oxidase_C"/>
</dbReference>
<evidence type="ECO:0000256" key="4">
    <source>
        <dbReference type="ARBA" id="ARBA00022827"/>
    </source>
</evidence>
<dbReference type="InterPro" id="IPR036250">
    <property type="entry name" value="AcylCo_DH-like_C"/>
</dbReference>
<protein>
    <submittedName>
        <fullName evidence="10">Putative acyl-CoA dehydrogenase</fullName>
    </submittedName>
</protein>
<accession>U2ZVZ2</accession>
<evidence type="ECO:0000256" key="3">
    <source>
        <dbReference type="ARBA" id="ARBA00022630"/>
    </source>
</evidence>
<dbReference type="InterPro" id="IPR046373">
    <property type="entry name" value="Acyl-CoA_Oxase/DH_mid-dom_sf"/>
</dbReference>
<evidence type="ECO:0000259" key="7">
    <source>
        <dbReference type="Pfam" id="PF00441"/>
    </source>
</evidence>
<dbReference type="GO" id="GO:0050660">
    <property type="term" value="F:flavin adenine dinucleotide binding"/>
    <property type="evidence" value="ECO:0007669"/>
    <property type="project" value="InterPro"/>
</dbReference>
<evidence type="ECO:0000256" key="5">
    <source>
        <dbReference type="ARBA" id="ARBA00023002"/>
    </source>
</evidence>
<evidence type="ECO:0000259" key="9">
    <source>
        <dbReference type="Pfam" id="PF02771"/>
    </source>
</evidence>
<dbReference type="Gene3D" id="2.40.110.10">
    <property type="entry name" value="Butyryl-CoA Dehydrogenase, subunit A, domain 2"/>
    <property type="match status" value="1"/>
</dbReference>
<keyword evidence="4 6" id="KW-0274">FAD</keyword>
<dbReference type="InterPro" id="IPR006091">
    <property type="entry name" value="Acyl-CoA_Oxase/DH_mid-dom"/>
</dbReference>
<dbReference type="InterPro" id="IPR013786">
    <property type="entry name" value="AcylCoA_DH/ox_N"/>
</dbReference>
<dbReference type="SUPFAM" id="SSF56645">
    <property type="entry name" value="Acyl-CoA dehydrogenase NM domain-like"/>
    <property type="match status" value="1"/>
</dbReference>
<evidence type="ECO:0000313" key="10">
    <source>
        <dbReference type="EMBL" id="GAD49544.1"/>
    </source>
</evidence>
<feature type="domain" description="Acyl-CoA dehydrogenase/oxidase N-terminal" evidence="9">
    <location>
        <begin position="7"/>
        <end position="125"/>
    </location>
</feature>
<comment type="cofactor">
    <cofactor evidence="1 6">
        <name>FAD</name>
        <dbReference type="ChEBI" id="CHEBI:57692"/>
    </cofactor>
</comment>
<dbReference type="eggNOG" id="COG1960">
    <property type="taxonomic scope" value="Bacteria"/>
</dbReference>
<feature type="domain" description="Acyl-CoA oxidase/dehydrogenase middle" evidence="8">
    <location>
        <begin position="130"/>
        <end position="223"/>
    </location>
</feature>
<reference evidence="10 11" key="1">
    <citation type="submission" date="2013-09" db="EMBL/GenBank/DDBJ databases">
        <title>Whole genome shotgun sequence of Novosphingobium tardaugens NBRC 16725.</title>
        <authorList>
            <person name="Isaki S."/>
            <person name="Hosoyama A."/>
            <person name="Tsuchikane K."/>
            <person name="Katsumata H."/>
            <person name="Ando Y."/>
            <person name="Yamazaki S."/>
            <person name="Fujita N."/>
        </authorList>
    </citation>
    <scope>NUCLEOTIDE SEQUENCE [LARGE SCALE GENOMIC DNA]</scope>
    <source>
        <strain evidence="10 11">NBRC 16725</strain>
    </source>
</reference>
<keyword evidence="5 6" id="KW-0560">Oxidoreductase</keyword>
<sequence>MDFKLSAEESRFAEGVRAFLDQQAQHPDAAEFMAPDRDAHSQLANSPERRAFCKRMGAQGYLGMSWPEAYGGQDIPGIFEYLLNEELALRGAPLIGKGVGCIGKTIIRHGSEDMKQRFLPLILDAEVEFALGYSEPGSGSDLASLKLKAEKDGDGWVLNGQKVWTTSANFAEWYWVAARTDPDAPKHKGISVFLIPMDHPGLTVRPIETMGHHWTNEVFFDNVRIGPEALVGELNKGWTYVCEALDFERFTFYTINPLLQKFERALDALRTTTRNGVPLADDIGVKRQVGRLGAEVETAKMLQRRVVDAAAKGQVPAVEAAMYKVFATRLGQVLTDFVLDHLGPAGLLRSDAEGAVDNGVWEHFYQTTPLDTIGGGTSEVQKNIIARRGLGLPLK</sequence>
<dbReference type="GO" id="GO:0016627">
    <property type="term" value="F:oxidoreductase activity, acting on the CH-CH group of donors"/>
    <property type="evidence" value="ECO:0007669"/>
    <property type="project" value="InterPro"/>
</dbReference>
<comment type="caution">
    <text evidence="10">The sequence shown here is derived from an EMBL/GenBank/DDBJ whole genome shotgun (WGS) entry which is preliminary data.</text>
</comment>
<dbReference type="FunFam" id="2.40.110.10:FF:000011">
    <property type="entry name" value="Acyl-CoA dehydrogenase FadE34"/>
    <property type="match status" value="1"/>
</dbReference>
<dbReference type="EMBL" id="BASZ01000005">
    <property type="protein sequence ID" value="GAD49544.1"/>
    <property type="molecule type" value="Genomic_DNA"/>
</dbReference>
<keyword evidence="3 6" id="KW-0285">Flavoprotein</keyword>
<dbReference type="OrthoDB" id="6184213at2"/>
<dbReference type="RefSeq" id="WP_021690450.1">
    <property type="nucleotide sequence ID" value="NZ_BASZ01000005.1"/>
</dbReference>
<dbReference type="Gene3D" id="1.10.540.10">
    <property type="entry name" value="Acyl-CoA dehydrogenase/oxidase, N-terminal domain"/>
    <property type="match status" value="1"/>
</dbReference>